<dbReference type="SUPFAM" id="SSF47203">
    <property type="entry name" value="Acyl-CoA dehydrogenase C-terminal domain-like"/>
    <property type="match status" value="1"/>
</dbReference>
<dbReference type="InterPro" id="IPR013786">
    <property type="entry name" value="AcylCoA_DH/ox_N"/>
</dbReference>
<dbReference type="Gene3D" id="1.10.540.10">
    <property type="entry name" value="Acyl-CoA dehydrogenase/oxidase, N-terminal domain"/>
    <property type="match status" value="1"/>
</dbReference>
<dbReference type="InterPro" id="IPR037069">
    <property type="entry name" value="AcylCoA_DH/ox_N_sf"/>
</dbReference>
<dbReference type="Pfam" id="PF02771">
    <property type="entry name" value="Acyl-CoA_dh_N"/>
    <property type="match status" value="1"/>
</dbReference>
<feature type="domain" description="Acyl-CoA dehydrogenase/oxidase N-terminal" evidence="7">
    <location>
        <begin position="6"/>
        <end position="87"/>
    </location>
</feature>
<comment type="cofactor">
    <cofactor evidence="1">
        <name>FAD</name>
        <dbReference type="ChEBI" id="CHEBI:57692"/>
    </cofactor>
</comment>
<organism evidence="8 9">
    <name type="scientific">Actinomadura madurae</name>
    <dbReference type="NCBI Taxonomy" id="1993"/>
    <lineage>
        <taxon>Bacteria</taxon>
        <taxon>Bacillati</taxon>
        <taxon>Actinomycetota</taxon>
        <taxon>Actinomycetes</taxon>
        <taxon>Streptosporangiales</taxon>
        <taxon>Thermomonosporaceae</taxon>
        <taxon>Actinomadura</taxon>
    </lineage>
</organism>
<dbReference type="STRING" id="1993.SAMN04489713_112176"/>
<dbReference type="InterPro" id="IPR009075">
    <property type="entry name" value="AcylCo_DH/oxidase_C"/>
</dbReference>
<dbReference type="SUPFAM" id="SSF56645">
    <property type="entry name" value="Acyl-CoA dehydrogenase NM domain-like"/>
    <property type="match status" value="1"/>
</dbReference>
<keyword evidence="4" id="KW-0274">FAD</keyword>
<dbReference type="Proteomes" id="UP000183413">
    <property type="component" value="Unassembled WGS sequence"/>
</dbReference>
<proteinExistence type="inferred from homology"/>
<feature type="domain" description="Acyl-CoA dehydrogenase/oxidase C-terminal" evidence="6">
    <location>
        <begin position="196"/>
        <end position="309"/>
    </location>
</feature>
<sequence length="344" mass="35959">MNDELNGMLTEVLTDRCPPALVEASEGGWSEDLWKVLESVGLTAVGIPEEQGGSGGGFDDAVAVVRAAARFAAPVPLMQTLLVAPMLRDMFGLPHRAGPTAVAWTPVRAAAQGGRWRLTGTVSDVSYAPAASSVLLLGVGDAGRIVLAEVDASLEWALRTDLAGEPRGTAAIDVVVPVATTDLDLTGVLDLARDAEALALVWGMVGALEKIEELTVGHVTAREQFGRPIAKFQAVKQLAAQIAGAVAIARAAAIEATAARGRPDAAFAVAAARARTAGAGTDAARYAHQLHGAIGFTREYPLHHYTRRIWAWRDEGRSAVVWTELAGRRALAGGGAKLWETIVG</sequence>
<keyword evidence="3" id="KW-0285">Flavoprotein</keyword>
<dbReference type="Gene3D" id="1.20.140.10">
    <property type="entry name" value="Butyryl-CoA Dehydrogenase, subunit A, domain 3"/>
    <property type="match status" value="1"/>
</dbReference>
<reference evidence="8 9" key="1">
    <citation type="submission" date="2016-10" db="EMBL/GenBank/DDBJ databases">
        <authorList>
            <person name="de Groot N.N."/>
        </authorList>
    </citation>
    <scope>NUCLEOTIDE SEQUENCE [LARGE SCALE GENOMIC DNA]</scope>
    <source>
        <strain evidence="8 9">DSM 43067</strain>
    </source>
</reference>
<dbReference type="PANTHER" id="PTHR43884:SF20">
    <property type="entry name" value="ACYL-COA DEHYDROGENASE FADE28"/>
    <property type="match status" value="1"/>
</dbReference>
<accession>A0A1I5NIX9</accession>
<evidence type="ECO:0000259" key="6">
    <source>
        <dbReference type="Pfam" id="PF00441"/>
    </source>
</evidence>
<dbReference type="PANTHER" id="PTHR43884">
    <property type="entry name" value="ACYL-COA DEHYDROGENASE"/>
    <property type="match status" value="1"/>
</dbReference>
<dbReference type="InterPro" id="IPR036250">
    <property type="entry name" value="AcylCo_DH-like_C"/>
</dbReference>
<protein>
    <submittedName>
        <fullName evidence="8">Acyl-CoA dehydrogenase</fullName>
    </submittedName>
</protein>
<gene>
    <name evidence="8" type="ORF">SAMN04489713_112176</name>
</gene>
<keyword evidence="9" id="KW-1185">Reference proteome</keyword>
<dbReference type="eggNOG" id="COG1960">
    <property type="taxonomic scope" value="Bacteria"/>
</dbReference>
<evidence type="ECO:0000256" key="1">
    <source>
        <dbReference type="ARBA" id="ARBA00001974"/>
    </source>
</evidence>
<evidence type="ECO:0000256" key="5">
    <source>
        <dbReference type="ARBA" id="ARBA00023002"/>
    </source>
</evidence>
<dbReference type="GO" id="GO:0003995">
    <property type="term" value="F:acyl-CoA dehydrogenase activity"/>
    <property type="evidence" value="ECO:0007669"/>
    <property type="project" value="TreeGrafter"/>
</dbReference>
<dbReference type="RefSeq" id="WP_177287818.1">
    <property type="nucleotide sequence ID" value="NZ_FOVH01000012.1"/>
</dbReference>
<evidence type="ECO:0000256" key="2">
    <source>
        <dbReference type="ARBA" id="ARBA00009347"/>
    </source>
</evidence>
<name>A0A1I5NIX9_9ACTN</name>
<dbReference type="AlphaFoldDB" id="A0A1I5NIX9"/>
<dbReference type="EMBL" id="FOVH01000012">
    <property type="protein sequence ID" value="SFP21672.1"/>
    <property type="molecule type" value="Genomic_DNA"/>
</dbReference>
<evidence type="ECO:0000256" key="3">
    <source>
        <dbReference type="ARBA" id="ARBA00022630"/>
    </source>
</evidence>
<evidence type="ECO:0000259" key="7">
    <source>
        <dbReference type="Pfam" id="PF02771"/>
    </source>
</evidence>
<keyword evidence="5" id="KW-0560">Oxidoreductase</keyword>
<dbReference type="InterPro" id="IPR009100">
    <property type="entry name" value="AcylCoA_DH/oxidase_NM_dom_sf"/>
</dbReference>
<dbReference type="Pfam" id="PF00441">
    <property type="entry name" value="Acyl-CoA_dh_1"/>
    <property type="match status" value="1"/>
</dbReference>
<evidence type="ECO:0000313" key="9">
    <source>
        <dbReference type="Proteomes" id="UP000183413"/>
    </source>
</evidence>
<dbReference type="GO" id="GO:0050660">
    <property type="term" value="F:flavin adenine dinucleotide binding"/>
    <property type="evidence" value="ECO:0007669"/>
    <property type="project" value="InterPro"/>
</dbReference>
<dbReference type="InParanoid" id="A0A1I5NIX9"/>
<comment type="similarity">
    <text evidence="2">Belongs to the acyl-CoA dehydrogenase family.</text>
</comment>
<evidence type="ECO:0000256" key="4">
    <source>
        <dbReference type="ARBA" id="ARBA00022827"/>
    </source>
</evidence>
<evidence type="ECO:0000313" key="8">
    <source>
        <dbReference type="EMBL" id="SFP21672.1"/>
    </source>
</evidence>